<keyword evidence="7" id="KW-1133">Transmembrane helix</keyword>
<dbReference type="InterPro" id="IPR036691">
    <property type="entry name" value="Endo/exonu/phosph_ase_sf"/>
</dbReference>
<dbReference type="InterPro" id="IPR004122">
    <property type="entry name" value="BAF_prot"/>
</dbReference>
<evidence type="ECO:0000256" key="11">
    <source>
        <dbReference type="ARBA" id="ARBA00074730"/>
    </source>
</evidence>
<evidence type="ECO:0000256" key="10">
    <source>
        <dbReference type="ARBA" id="ARBA00023242"/>
    </source>
</evidence>
<dbReference type="AlphaFoldDB" id="A0A8S9XSL0"/>
<comment type="subcellular location">
    <subcellularLocation>
        <location evidence="2">Mitochondrion inner membrane</location>
    </subcellularLocation>
    <subcellularLocation>
        <location evidence="1">Nucleus</location>
    </subcellularLocation>
</comment>
<dbReference type="GO" id="GO:0000793">
    <property type="term" value="C:condensed chromosome"/>
    <property type="evidence" value="ECO:0007669"/>
    <property type="project" value="TreeGrafter"/>
</dbReference>
<dbReference type="InterPro" id="IPR000477">
    <property type="entry name" value="RT_dom"/>
</dbReference>
<feature type="domain" description="Reverse transcriptase" evidence="13">
    <location>
        <begin position="425"/>
        <end position="528"/>
    </location>
</feature>
<evidence type="ECO:0000256" key="5">
    <source>
        <dbReference type="ARBA" id="ARBA00022692"/>
    </source>
</evidence>
<evidence type="ECO:0000259" key="13">
    <source>
        <dbReference type="Pfam" id="PF00078"/>
    </source>
</evidence>
<protein>
    <recommendedName>
        <fullName evidence="11">Barrier-to-autointegration factor-like protein</fullName>
    </recommendedName>
    <alternativeName>
        <fullName evidence="12">Barrier-to-autointegration factor 2</fullName>
    </alternativeName>
    <alternativeName>
        <fullName evidence="4">Cytochrome c oxidase assembly protein COX20, mitochondrial</fullName>
    </alternativeName>
</protein>
<keyword evidence="10" id="KW-0539">Nucleus</keyword>
<reference evidence="15" key="1">
    <citation type="journal article" date="2021" name="Mol. Ecol. Resour.">
        <title>Apolygus lucorum genome provides insights into omnivorousness and mesophyll feeding.</title>
        <authorList>
            <person name="Liu Y."/>
            <person name="Liu H."/>
            <person name="Wang H."/>
            <person name="Huang T."/>
            <person name="Liu B."/>
            <person name="Yang B."/>
            <person name="Yin L."/>
            <person name="Li B."/>
            <person name="Zhang Y."/>
            <person name="Zhang S."/>
            <person name="Jiang F."/>
            <person name="Zhang X."/>
            <person name="Ren Y."/>
            <person name="Wang B."/>
            <person name="Wang S."/>
            <person name="Lu Y."/>
            <person name="Wu K."/>
            <person name="Fan W."/>
            <person name="Wang G."/>
        </authorList>
    </citation>
    <scope>NUCLEOTIDE SEQUENCE</scope>
    <source>
        <strain evidence="15">12Hb</strain>
    </source>
</reference>
<accession>A0A8S9XSL0</accession>
<dbReference type="GO" id="GO:0051276">
    <property type="term" value="P:chromosome organization"/>
    <property type="evidence" value="ECO:0007669"/>
    <property type="project" value="TreeGrafter"/>
</dbReference>
<dbReference type="Pfam" id="PF00078">
    <property type="entry name" value="RVT_1"/>
    <property type="match status" value="1"/>
</dbReference>
<dbReference type="Proteomes" id="UP000466442">
    <property type="component" value="Linkage Group LG5"/>
</dbReference>
<dbReference type="OrthoDB" id="9997163at2759"/>
<dbReference type="InterPro" id="IPR051387">
    <property type="entry name" value="BAF"/>
</dbReference>
<evidence type="ECO:0000256" key="6">
    <source>
        <dbReference type="ARBA" id="ARBA00022792"/>
    </source>
</evidence>
<dbReference type="GO" id="GO:0005743">
    <property type="term" value="C:mitochondrial inner membrane"/>
    <property type="evidence" value="ECO:0007669"/>
    <property type="project" value="UniProtKB-SubCell"/>
</dbReference>
<keyword evidence="9" id="KW-0472">Membrane</keyword>
<dbReference type="PANTHER" id="PTHR47507:SF6">
    <property type="entry name" value="BARRIER-TO-AUTOINTEGRATION FACTOR"/>
    <property type="match status" value="1"/>
</dbReference>
<organism evidence="15 16">
    <name type="scientific">Apolygus lucorum</name>
    <name type="common">Small green plant bug</name>
    <name type="synonym">Lygocoris lucorum</name>
    <dbReference type="NCBI Taxonomy" id="248454"/>
    <lineage>
        <taxon>Eukaryota</taxon>
        <taxon>Metazoa</taxon>
        <taxon>Ecdysozoa</taxon>
        <taxon>Arthropoda</taxon>
        <taxon>Hexapoda</taxon>
        <taxon>Insecta</taxon>
        <taxon>Pterygota</taxon>
        <taxon>Neoptera</taxon>
        <taxon>Paraneoptera</taxon>
        <taxon>Hemiptera</taxon>
        <taxon>Heteroptera</taxon>
        <taxon>Panheteroptera</taxon>
        <taxon>Cimicomorpha</taxon>
        <taxon>Miridae</taxon>
        <taxon>Mirini</taxon>
        <taxon>Apolygus</taxon>
    </lineage>
</organism>
<evidence type="ECO:0000256" key="4">
    <source>
        <dbReference type="ARBA" id="ARBA00017689"/>
    </source>
</evidence>
<name>A0A8S9XSL0_APOLU</name>
<feature type="domain" description="Endonuclease/exonuclease/phosphatase" evidence="14">
    <location>
        <begin position="67"/>
        <end position="182"/>
    </location>
</feature>
<sequence length="706" mass="80651">MFQEPYCQNTSVAGLHKSWRIYQAGQGRKRSAIVLANPSLDAILVTECSDEDHLAVEIRDKSGFTFVVVSCYFDYNRDIRDEFRKLEGIFDRFRHLRILLAIDSNARSSTWYDVKTNERGRLLEDFIAERGLLVVNDNDGVPTFETRRARSWIDLTLSTTTMIPFVTNWRIGEEELVSDHKLLSFEINNMSQSYPVESEFIPRYKVHEADWEKFGDVLFHSMAGVLGQPPPTDREQLDEMFSRMVEVSDDLEVIVERVSGALESACCQSIPRRRQPVKTSAKKSVPWWTREITEVRRRVRRSRRVFQRTRCSALREARRTEYWALKMEYEHMIRKAKYESWRAYCNGAGGGLPWGPIYKAAAGKLRTPLLISTLRREDGSYTVNLEETLQEIMDVCVPREPDIAADVHLRMFDNRDSYVGPFSDGAFNGAWWPAILMQLREKRIPTNLYHLSAAYFSNRSSCLSLQSTFVTRSQTMGCPQGSCCGPGFWNILYDPILSLPYPENVQVTAFADDLLLLVAGSDESALEIKANAALYLIERLHSIENDMSTTSQKHRNFVAEPMGDKPVSDLAGIGEVLGKRLEGQGFDKAYVVLGQFLVLKKNKELFQDWMKDSCQANSKQSRIGTGLAYFMYSSKPRISSHVGFSGFVLTTLSYWTYCRYNFSKEQQQARLFKAFLKGEFGEPDAFDIQSVPNEGPVSVSHQTTSV</sequence>
<dbReference type="Pfam" id="PF02961">
    <property type="entry name" value="SAM_BAF"/>
    <property type="match status" value="1"/>
</dbReference>
<comment type="caution">
    <text evidence="15">The sequence shown here is derived from an EMBL/GenBank/DDBJ whole genome shotgun (WGS) entry which is preliminary data.</text>
</comment>
<evidence type="ECO:0000259" key="14">
    <source>
        <dbReference type="Pfam" id="PF14529"/>
    </source>
</evidence>
<evidence type="ECO:0000313" key="15">
    <source>
        <dbReference type="EMBL" id="KAF6210595.1"/>
    </source>
</evidence>
<dbReference type="Gene3D" id="3.60.10.10">
    <property type="entry name" value="Endonuclease/exonuclease/phosphatase"/>
    <property type="match status" value="1"/>
</dbReference>
<dbReference type="Gene3D" id="1.10.150.40">
    <property type="entry name" value="Barrier-to-autointegration factor, BAF"/>
    <property type="match status" value="1"/>
</dbReference>
<dbReference type="GO" id="GO:0033617">
    <property type="term" value="P:mitochondrial respiratory chain complex IV assembly"/>
    <property type="evidence" value="ECO:0007669"/>
    <property type="project" value="InterPro"/>
</dbReference>
<keyword evidence="5" id="KW-0812">Transmembrane</keyword>
<keyword evidence="8" id="KW-0496">Mitochondrion</keyword>
<evidence type="ECO:0000256" key="3">
    <source>
        <dbReference type="ARBA" id="ARBA00009575"/>
    </source>
</evidence>
<evidence type="ECO:0000256" key="1">
    <source>
        <dbReference type="ARBA" id="ARBA00004123"/>
    </source>
</evidence>
<dbReference type="SUPFAM" id="SSF47798">
    <property type="entry name" value="Barrier-to-autointegration factor, BAF"/>
    <property type="match status" value="1"/>
</dbReference>
<dbReference type="SMART" id="SM01023">
    <property type="entry name" value="BAF"/>
    <property type="match status" value="1"/>
</dbReference>
<evidence type="ECO:0000256" key="9">
    <source>
        <dbReference type="ARBA" id="ARBA00023136"/>
    </source>
</evidence>
<dbReference type="EMBL" id="WIXP02000005">
    <property type="protein sequence ID" value="KAF6210595.1"/>
    <property type="molecule type" value="Genomic_DNA"/>
</dbReference>
<evidence type="ECO:0000256" key="2">
    <source>
        <dbReference type="ARBA" id="ARBA00004273"/>
    </source>
</evidence>
<dbReference type="SUPFAM" id="SSF56219">
    <property type="entry name" value="DNase I-like"/>
    <property type="match status" value="1"/>
</dbReference>
<evidence type="ECO:0000256" key="12">
    <source>
        <dbReference type="ARBA" id="ARBA00079764"/>
    </source>
</evidence>
<dbReference type="Pfam" id="PF14529">
    <property type="entry name" value="Exo_endo_phos_2"/>
    <property type="match status" value="1"/>
</dbReference>
<evidence type="ECO:0000256" key="7">
    <source>
        <dbReference type="ARBA" id="ARBA00022989"/>
    </source>
</evidence>
<keyword evidence="6" id="KW-0999">Mitochondrion inner membrane</keyword>
<dbReference type="InterPro" id="IPR005135">
    <property type="entry name" value="Endo/exonuclease/phosphatase"/>
</dbReference>
<dbReference type="InterPro" id="IPR022533">
    <property type="entry name" value="Cox20"/>
</dbReference>
<evidence type="ECO:0000256" key="8">
    <source>
        <dbReference type="ARBA" id="ARBA00023128"/>
    </source>
</evidence>
<dbReference type="GO" id="GO:0003677">
    <property type="term" value="F:DNA binding"/>
    <property type="evidence" value="ECO:0007669"/>
    <property type="project" value="InterPro"/>
</dbReference>
<dbReference type="InterPro" id="IPR036617">
    <property type="entry name" value="BAF_sf"/>
</dbReference>
<proteinExistence type="inferred from homology"/>
<dbReference type="GO" id="GO:0003824">
    <property type="term" value="F:catalytic activity"/>
    <property type="evidence" value="ECO:0007669"/>
    <property type="project" value="InterPro"/>
</dbReference>
<dbReference type="GO" id="GO:0005634">
    <property type="term" value="C:nucleus"/>
    <property type="evidence" value="ECO:0007669"/>
    <property type="project" value="UniProtKB-SubCell"/>
</dbReference>
<comment type="similarity">
    <text evidence="3">Belongs to the COX20 family.</text>
</comment>
<dbReference type="PRINTS" id="PR02049">
    <property type="entry name" value="PROTEINF36A"/>
</dbReference>
<dbReference type="FunFam" id="1.10.150.40:FF:000002">
    <property type="entry name" value="Barrier to autointegration factor 2"/>
    <property type="match status" value="1"/>
</dbReference>
<gene>
    <name evidence="15" type="ORF">GE061_013701</name>
</gene>
<evidence type="ECO:0000313" key="16">
    <source>
        <dbReference type="Proteomes" id="UP000466442"/>
    </source>
</evidence>
<keyword evidence="16" id="KW-1185">Reference proteome</keyword>
<dbReference type="PANTHER" id="PTHR47507">
    <property type="entry name" value="BARRIER TO AUTOINTEGRATION FACTOR 2"/>
    <property type="match status" value="1"/>
</dbReference>